<feature type="region of interest" description="Disordered" evidence="1">
    <location>
        <begin position="1"/>
        <end position="25"/>
    </location>
</feature>
<dbReference type="Pfam" id="PF03007">
    <property type="entry name" value="WS_DGAT_cat"/>
    <property type="match status" value="1"/>
</dbReference>
<dbReference type="InterPro" id="IPR023213">
    <property type="entry name" value="CAT-like_dom_sf"/>
</dbReference>
<protein>
    <submittedName>
        <fullName evidence="3">Wax ester/triacylglycerol synthase family O-acyltransferase</fullName>
    </submittedName>
</protein>
<name>A0ABN3E901_9ACTN</name>
<keyword evidence="4" id="KW-1185">Reference proteome</keyword>
<evidence type="ECO:0000256" key="1">
    <source>
        <dbReference type="SAM" id="MobiDB-lite"/>
    </source>
</evidence>
<feature type="domain" description="O-acyltransferase WSD1-like N-terminal" evidence="2">
    <location>
        <begin position="24"/>
        <end position="184"/>
    </location>
</feature>
<dbReference type="EMBL" id="BAAATR010000016">
    <property type="protein sequence ID" value="GAA2251645.1"/>
    <property type="molecule type" value="Genomic_DNA"/>
</dbReference>
<evidence type="ECO:0000259" key="2">
    <source>
        <dbReference type="Pfam" id="PF03007"/>
    </source>
</evidence>
<evidence type="ECO:0000313" key="4">
    <source>
        <dbReference type="Proteomes" id="UP001500305"/>
    </source>
</evidence>
<reference evidence="3 4" key="1">
    <citation type="journal article" date="2019" name="Int. J. Syst. Evol. Microbiol.">
        <title>The Global Catalogue of Microorganisms (GCM) 10K type strain sequencing project: providing services to taxonomists for standard genome sequencing and annotation.</title>
        <authorList>
            <consortium name="The Broad Institute Genomics Platform"/>
            <consortium name="The Broad Institute Genome Sequencing Center for Infectious Disease"/>
            <person name="Wu L."/>
            <person name="Ma J."/>
        </authorList>
    </citation>
    <scope>NUCLEOTIDE SEQUENCE [LARGE SCALE GENOMIC DNA]</scope>
    <source>
        <strain evidence="3 4">JCM 7356</strain>
    </source>
</reference>
<dbReference type="Gene3D" id="3.30.559.10">
    <property type="entry name" value="Chloramphenicol acetyltransferase-like domain"/>
    <property type="match status" value="1"/>
</dbReference>
<sequence>MTPPAPPLPAASRTAAGTPMPSQDAWFHRQQSSGTACMTVAVLGWFDGPPPTLAALRELAGVRLRPYRRLCLRAARTSLADWPLWLPEPEFDPSFHIRAEPPATSPEELAADPLDPDRPPWRLHLLPGPTGDGFALLLRAHHALLDGCSLTTVLRAVLDGPTVRLPEPPARPRTPAGRGRELAWSVADLLPRARPLPFHGPVGPRRALAFSRIPRAELDAARAALSPLRASGNAVFLAATAGALRSLGLTGRLPLLPGVCALVPVDVRTADQASLLGNHYATVRVPLPARRHPERRLAVAHSRSRREVLKQKAGAQAELVNGRPLRRTSLDDLLGRYVDSPRYFSVLCSSIATHGGHLTLGPATFTALSLIPPLGPGHPLAVTMVHHDTTTVVTAIADLRHRQLAEPLADLIHEEIRVLAR</sequence>
<accession>A0ABN3E901</accession>
<gene>
    <name evidence="3" type="ORF">GCM10010430_38460</name>
</gene>
<comment type="caution">
    <text evidence="3">The sequence shown here is derived from an EMBL/GenBank/DDBJ whole genome shotgun (WGS) entry which is preliminary data.</text>
</comment>
<evidence type="ECO:0000313" key="3">
    <source>
        <dbReference type="EMBL" id="GAA2251645.1"/>
    </source>
</evidence>
<dbReference type="Proteomes" id="UP001500305">
    <property type="component" value="Unassembled WGS sequence"/>
</dbReference>
<dbReference type="InterPro" id="IPR004255">
    <property type="entry name" value="O-acyltransferase_WSD1_N"/>
</dbReference>
<dbReference type="SUPFAM" id="SSF52777">
    <property type="entry name" value="CoA-dependent acyltransferases"/>
    <property type="match status" value="1"/>
</dbReference>
<dbReference type="RefSeq" id="WP_344637654.1">
    <property type="nucleotide sequence ID" value="NZ_BAAATR010000016.1"/>
</dbReference>
<organism evidence="3 4">
    <name type="scientific">Kitasatospora cystarginea</name>
    <dbReference type="NCBI Taxonomy" id="58350"/>
    <lineage>
        <taxon>Bacteria</taxon>
        <taxon>Bacillati</taxon>
        <taxon>Actinomycetota</taxon>
        <taxon>Actinomycetes</taxon>
        <taxon>Kitasatosporales</taxon>
        <taxon>Streptomycetaceae</taxon>
        <taxon>Kitasatospora</taxon>
    </lineage>
</organism>
<proteinExistence type="predicted"/>